<evidence type="ECO:0000256" key="4">
    <source>
        <dbReference type="SAM" id="MobiDB-lite"/>
    </source>
</evidence>
<dbReference type="Gene3D" id="3.40.1410.10">
    <property type="entry name" value="Chorismate lyase-like"/>
    <property type="match status" value="1"/>
</dbReference>
<keyword evidence="2" id="KW-0238">DNA-binding</keyword>
<dbReference type="InterPro" id="IPR011663">
    <property type="entry name" value="UTRA"/>
</dbReference>
<dbReference type="GO" id="GO:0003700">
    <property type="term" value="F:DNA-binding transcription factor activity"/>
    <property type="evidence" value="ECO:0007669"/>
    <property type="project" value="InterPro"/>
</dbReference>
<keyword evidence="7" id="KW-1185">Reference proteome</keyword>
<dbReference type="InterPro" id="IPR000524">
    <property type="entry name" value="Tscrpt_reg_HTH_GntR"/>
</dbReference>
<comment type="caution">
    <text evidence="6">The sequence shown here is derived from an EMBL/GenBank/DDBJ whole genome shotgun (WGS) entry which is preliminary data.</text>
</comment>
<dbReference type="RefSeq" id="WP_120683859.1">
    <property type="nucleotide sequence ID" value="NZ_RBAL01000020.1"/>
</dbReference>
<dbReference type="SMART" id="SM00345">
    <property type="entry name" value="HTH_GNTR"/>
    <property type="match status" value="1"/>
</dbReference>
<gene>
    <name evidence="6" type="ORF">D7294_25730</name>
</gene>
<dbReference type="InterPro" id="IPR036390">
    <property type="entry name" value="WH_DNA-bd_sf"/>
</dbReference>
<dbReference type="SUPFAM" id="SSF64288">
    <property type="entry name" value="Chorismate lyase-like"/>
    <property type="match status" value="1"/>
</dbReference>
<dbReference type="SUPFAM" id="SSF46785">
    <property type="entry name" value="Winged helix' DNA-binding domain"/>
    <property type="match status" value="1"/>
</dbReference>
<dbReference type="OrthoDB" id="4537656at2"/>
<dbReference type="InterPro" id="IPR036388">
    <property type="entry name" value="WH-like_DNA-bd_sf"/>
</dbReference>
<organism evidence="6 7">
    <name type="scientific">Streptomyces hoynatensis</name>
    <dbReference type="NCBI Taxonomy" id="1141874"/>
    <lineage>
        <taxon>Bacteria</taxon>
        <taxon>Bacillati</taxon>
        <taxon>Actinomycetota</taxon>
        <taxon>Actinomycetes</taxon>
        <taxon>Kitasatosporales</taxon>
        <taxon>Streptomycetaceae</taxon>
        <taxon>Streptomyces</taxon>
    </lineage>
</organism>
<dbReference type="GO" id="GO:0003677">
    <property type="term" value="F:DNA binding"/>
    <property type="evidence" value="ECO:0007669"/>
    <property type="project" value="UniProtKB-KW"/>
</dbReference>
<sequence length="263" mass="29949">MPKAYEEIAEELRGRITSGAWEPGHRLPSEEELKQQYRKGGPTVRQALDVLLLEGLIDKRHGRGTFVRVPRTTVRRSNERHQWEKDRARETQDVRRRTGATERDTGLTVDDLVFSAEYREATANEDLAGAFGVPTGTPLLERIYRTRYRREPAPFSVSHSCLVREHVEANPELLDEKNEPWPGGTHHQLRTVGIEVDRVVERILGARPPRQDEAKQLGMSPGMALIVMRETLYATDGRVVEVADVALPGDRTELTFVTRLARW</sequence>
<dbReference type="InterPro" id="IPR028978">
    <property type="entry name" value="Chorismate_lyase_/UTRA_dom_sf"/>
</dbReference>
<keyword evidence="3" id="KW-0804">Transcription</keyword>
<dbReference type="PROSITE" id="PS50949">
    <property type="entry name" value="HTH_GNTR"/>
    <property type="match status" value="1"/>
</dbReference>
<dbReference type="SMART" id="SM00866">
    <property type="entry name" value="UTRA"/>
    <property type="match status" value="1"/>
</dbReference>
<dbReference type="GO" id="GO:0045892">
    <property type="term" value="P:negative regulation of DNA-templated transcription"/>
    <property type="evidence" value="ECO:0007669"/>
    <property type="project" value="TreeGrafter"/>
</dbReference>
<dbReference type="Pfam" id="PF07702">
    <property type="entry name" value="UTRA"/>
    <property type="match status" value="1"/>
</dbReference>
<reference evidence="6 7" key="1">
    <citation type="journal article" date="2014" name="Int. J. Syst. Evol. Microbiol.">
        <title>Streptomyces hoynatensis sp. nov., isolated from deep marine sediment.</title>
        <authorList>
            <person name="Veyisoglu A."/>
            <person name="Sahin N."/>
        </authorList>
    </citation>
    <scope>NUCLEOTIDE SEQUENCE [LARGE SCALE GENOMIC DNA]</scope>
    <source>
        <strain evidence="6 7">KCTC 29097</strain>
    </source>
</reference>
<dbReference type="Proteomes" id="UP000272474">
    <property type="component" value="Unassembled WGS sequence"/>
</dbReference>
<evidence type="ECO:0000313" key="7">
    <source>
        <dbReference type="Proteomes" id="UP000272474"/>
    </source>
</evidence>
<accession>A0A3A9YR95</accession>
<evidence type="ECO:0000256" key="1">
    <source>
        <dbReference type="ARBA" id="ARBA00023015"/>
    </source>
</evidence>
<evidence type="ECO:0000256" key="3">
    <source>
        <dbReference type="ARBA" id="ARBA00023163"/>
    </source>
</evidence>
<dbReference type="PANTHER" id="PTHR44846:SF17">
    <property type="entry name" value="GNTR-FAMILY TRANSCRIPTIONAL REGULATOR"/>
    <property type="match status" value="1"/>
</dbReference>
<dbReference type="PANTHER" id="PTHR44846">
    <property type="entry name" value="MANNOSYL-D-GLYCERATE TRANSPORT/METABOLISM SYSTEM REPRESSOR MNGR-RELATED"/>
    <property type="match status" value="1"/>
</dbReference>
<evidence type="ECO:0000259" key="5">
    <source>
        <dbReference type="PROSITE" id="PS50949"/>
    </source>
</evidence>
<evidence type="ECO:0000256" key="2">
    <source>
        <dbReference type="ARBA" id="ARBA00023125"/>
    </source>
</evidence>
<evidence type="ECO:0000313" key="6">
    <source>
        <dbReference type="EMBL" id="RKN37994.1"/>
    </source>
</evidence>
<dbReference type="AlphaFoldDB" id="A0A3A9YR95"/>
<dbReference type="Pfam" id="PF00392">
    <property type="entry name" value="GntR"/>
    <property type="match status" value="1"/>
</dbReference>
<dbReference type="EMBL" id="RBAL01000020">
    <property type="protein sequence ID" value="RKN37994.1"/>
    <property type="molecule type" value="Genomic_DNA"/>
</dbReference>
<proteinExistence type="predicted"/>
<dbReference type="InterPro" id="IPR050679">
    <property type="entry name" value="Bact_HTH_transcr_reg"/>
</dbReference>
<dbReference type="Gene3D" id="1.10.10.10">
    <property type="entry name" value="Winged helix-like DNA-binding domain superfamily/Winged helix DNA-binding domain"/>
    <property type="match status" value="1"/>
</dbReference>
<dbReference type="CDD" id="cd07377">
    <property type="entry name" value="WHTH_GntR"/>
    <property type="match status" value="1"/>
</dbReference>
<feature type="domain" description="HTH gntR-type" evidence="5">
    <location>
        <begin position="2"/>
        <end position="70"/>
    </location>
</feature>
<feature type="region of interest" description="Disordered" evidence="4">
    <location>
        <begin position="76"/>
        <end position="102"/>
    </location>
</feature>
<keyword evidence="1" id="KW-0805">Transcription regulation</keyword>
<name>A0A3A9YR95_9ACTN</name>
<protein>
    <submittedName>
        <fullName evidence="6">GntR family transcriptional regulator</fullName>
    </submittedName>
</protein>